<evidence type="ECO:0000313" key="4">
    <source>
        <dbReference type="Proteomes" id="UP000824890"/>
    </source>
</evidence>
<dbReference type="AlphaFoldDB" id="A0A816KJR6"/>
<evidence type="ECO:0000313" key="3">
    <source>
        <dbReference type="EMBL" id="KAH0897893.1"/>
    </source>
</evidence>
<reference evidence="2" key="1">
    <citation type="submission" date="2021-01" db="EMBL/GenBank/DDBJ databases">
        <authorList>
            <consortium name="Genoscope - CEA"/>
            <person name="William W."/>
        </authorList>
    </citation>
    <scope>NUCLEOTIDE SEQUENCE</scope>
</reference>
<dbReference type="Proteomes" id="UP000824890">
    <property type="component" value="Unassembled WGS sequence"/>
</dbReference>
<protein>
    <submittedName>
        <fullName evidence="2">(rape) hypothetical protein</fullName>
    </submittedName>
</protein>
<feature type="compositionally biased region" description="Basic residues" evidence="1">
    <location>
        <begin position="1"/>
        <end position="12"/>
    </location>
</feature>
<proteinExistence type="predicted"/>
<feature type="region of interest" description="Disordered" evidence="1">
    <location>
        <begin position="1"/>
        <end position="24"/>
    </location>
</feature>
<dbReference type="EMBL" id="JAGKQM010000012">
    <property type="protein sequence ID" value="KAH0897893.1"/>
    <property type="molecule type" value="Genomic_DNA"/>
</dbReference>
<gene>
    <name evidence="2" type="ORF">DARMORV10_C02P32420.1</name>
    <name evidence="3" type="ORF">HID58_047461</name>
</gene>
<dbReference type="Proteomes" id="UP001295469">
    <property type="component" value="Chromosome C02"/>
</dbReference>
<evidence type="ECO:0000313" key="2">
    <source>
        <dbReference type="EMBL" id="CAF1911458.1"/>
    </source>
</evidence>
<reference evidence="3 4" key="2">
    <citation type="submission" date="2021-05" db="EMBL/GenBank/DDBJ databases">
        <title>Genome Assembly of Synthetic Allotetraploid Brassica napus Reveals Homoeologous Exchanges between Subgenomes.</title>
        <authorList>
            <person name="Davis J.T."/>
        </authorList>
    </citation>
    <scope>NUCLEOTIDE SEQUENCE [LARGE SCALE GENOMIC DNA]</scope>
    <source>
        <strain evidence="4">cv. Da-Ae</strain>
        <tissue evidence="3">Seedling</tissue>
    </source>
</reference>
<name>A0A816KJR6_BRANA</name>
<dbReference type="EMBL" id="HG994366">
    <property type="protein sequence ID" value="CAF1911458.1"/>
    <property type="molecule type" value="Genomic_DNA"/>
</dbReference>
<keyword evidence="4" id="KW-1185">Reference proteome</keyword>
<organism evidence="2">
    <name type="scientific">Brassica napus</name>
    <name type="common">Rape</name>
    <dbReference type="NCBI Taxonomy" id="3708"/>
    <lineage>
        <taxon>Eukaryota</taxon>
        <taxon>Viridiplantae</taxon>
        <taxon>Streptophyta</taxon>
        <taxon>Embryophyta</taxon>
        <taxon>Tracheophyta</taxon>
        <taxon>Spermatophyta</taxon>
        <taxon>Magnoliopsida</taxon>
        <taxon>eudicotyledons</taxon>
        <taxon>Gunneridae</taxon>
        <taxon>Pentapetalae</taxon>
        <taxon>rosids</taxon>
        <taxon>malvids</taxon>
        <taxon>Brassicales</taxon>
        <taxon>Brassicaceae</taxon>
        <taxon>Brassiceae</taxon>
        <taxon>Brassica</taxon>
    </lineage>
</organism>
<accession>A0A816KJR6</accession>
<evidence type="ECO:0000256" key="1">
    <source>
        <dbReference type="SAM" id="MobiDB-lite"/>
    </source>
</evidence>
<sequence>MTKGKSKKKAKLLSRSNAPKATSKRTGKWLYILAYSEYYFSPKSKPQPQLSCPRCA</sequence>